<sequence>MLHSSSFAPPRTHASRKPATAVLASALAVSFWAGHPMTAEAAEVSVERETVVAPPVQSYTPPAASIATAAVSAVREDLVVTWKSPVQWPVAESSPIGDGFGYRGNVCAGCSTNHLGADLFPGYGEPAFAVADGVVRTVANHGSGWGQHVILEHVIDGRAITTVYAHLVPGGVSVVPGQTVEVGQIIAQTGNSGTSTAPHLHFEVLVGGSHVDPLAWLRANILPPPD</sequence>
<protein>
    <submittedName>
        <fullName evidence="4">Peptidase M23-like protein</fullName>
    </submittedName>
</protein>
<dbReference type="PANTHER" id="PTHR21666">
    <property type="entry name" value="PEPTIDASE-RELATED"/>
    <property type="match status" value="1"/>
</dbReference>
<dbReference type="CDD" id="cd12797">
    <property type="entry name" value="M23_peptidase"/>
    <property type="match status" value="1"/>
</dbReference>
<dbReference type="EMBL" id="SGWW01000001">
    <property type="protein sequence ID" value="RZS59265.1"/>
    <property type="molecule type" value="Genomic_DNA"/>
</dbReference>
<accession>A0A4Q7LW46</accession>
<dbReference type="PANTHER" id="PTHR21666:SF289">
    <property type="entry name" value="L-ALA--D-GLU ENDOPEPTIDASE"/>
    <property type="match status" value="1"/>
</dbReference>
<keyword evidence="5" id="KW-1185">Reference proteome</keyword>
<organism evidence="4 5">
    <name type="scientific">Microcella putealis</name>
    <dbReference type="NCBI Taxonomy" id="337005"/>
    <lineage>
        <taxon>Bacteria</taxon>
        <taxon>Bacillati</taxon>
        <taxon>Actinomycetota</taxon>
        <taxon>Actinomycetes</taxon>
        <taxon>Micrococcales</taxon>
        <taxon>Microbacteriaceae</taxon>
        <taxon>Microcella</taxon>
    </lineage>
</organism>
<reference evidence="4 5" key="1">
    <citation type="journal article" date="2015" name="Stand. Genomic Sci.">
        <title>Genomic Encyclopedia of Bacterial and Archaeal Type Strains, Phase III: the genomes of soil and plant-associated and newly described type strains.</title>
        <authorList>
            <person name="Whitman W.B."/>
            <person name="Woyke T."/>
            <person name="Klenk H.P."/>
            <person name="Zhou Y."/>
            <person name="Lilburn T.G."/>
            <person name="Beck B.J."/>
            <person name="De Vos P."/>
            <person name="Vandamme P."/>
            <person name="Eisen J.A."/>
            <person name="Garrity G."/>
            <person name="Hugenholtz P."/>
            <person name="Kyrpides N.C."/>
        </authorList>
    </citation>
    <scope>NUCLEOTIDE SEQUENCE [LARGE SCALE GENOMIC DNA]</scope>
    <source>
        <strain evidence="4 5">CV2</strain>
    </source>
</reference>
<dbReference type="Pfam" id="PF01551">
    <property type="entry name" value="Peptidase_M23"/>
    <property type="match status" value="1"/>
</dbReference>
<evidence type="ECO:0000259" key="3">
    <source>
        <dbReference type="Pfam" id="PF01551"/>
    </source>
</evidence>
<dbReference type="GO" id="GO:0004222">
    <property type="term" value="F:metalloendopeptidase activity"/>
    <property type="evidence" value="ECO:0007669"/>
    <property type="project" value="TreeGrafter"/>
</dbReference>
<proteinExistence type="predicted"/>
<dbReference type="AlphaFoldDB" id="A0A4Q7LW46"/>
<comment type="caution">
    <text evidence="4">The sequence shown here is derived from an EMBL/GenBank/DDBJ whole genome shotgun (WGS) entry which is preliminary data.</text>
</comment>
<dbReference type="InterPro" id="IPR016047">
    <property type="entry name" value="M23ase_b-sheet_dom"/>
</dbReference>
<evidence type="ECO:0000256" key="1">
    <source>
        <dbReference type="ARBA" id="ARBA00022729"/>
    </source>
</evidence>
<dbReference type="SUPFAM" id="SSF51261">
    <property type="entry name" value="Duplicated hybrid motif"/>
    <property type="match status" value="1"/>
</dbReference>
<evidence type="ECO:0000256" key="2">
    <source>
        <dbReference type="SAM" id="SignalP"/>
    </source>
</evidence>
<evidence type="ECO:0000313" key="5">
    <source>
        <dbReference type="Proteomes" id="UP000293519"/>
    </source>
</evidence>
<gene>
    <name evidence="4" type="ORF">EV141_0485</name>
</gene>
<feature type="domain" description="M23ase beta-sheet core" evidence="3">
    <location>
        <begin position="113"/>
        <end position="213"/>
    </location>
</feature>
<dbReference type="InterPro" id="IPR011055">
    <property type="entry name" value="Dup_hybrid_motif"/>
</dbReference>
<dbReference type="OrthoDB" id="1099523at2"/>
<dbReference type="Proteomes" id="UP000293519">
    <property type="component" value="Unassembled WGS sequence"/>
</dbReference>
<keyword evidence="1 2" id="KW-0732">Signal</keyword>
<dbReference type="Gene3D" id="2.70.70.10">
    <property type="entry name" value="Glucose Permease (Domain IIA)"/>
    <property type="match status" value="1"/>
</dbReference>
<feature type="signal peptide" evidence="2">
    <location>
        <begin position="1"/>
        <end position="41"/>
    </location>
</feature>
<dbReference type="RefSeq" id="WP_130484367.1">
    <property type="nucleotide sequence ID" value="NZ_SGWW01000001.1"/>
</dbReference>
<dbReference type="InterPro" id="IPR050570">
    <property type="entry name" value="Cell_wall_metabolism_enzyme"/>
</dbReference>
<evidence type="ECO:0000313" key="4">
    <source>
        <dbReference type="EMBL" id="RZS59265.1"/>
    </source>
</evidence>
<feature type="chain" id="PRO_5020482465" evidence="2">
    <location>
        <begin position="42"/>
        <end position="226"/>
    </location>
</feature>
<name>A0A4Q7LW46_9MICO</name>